<proteinExistence type="predicted"/>
<dbReference type="InterPro" id="IPR011008">
    <property type="entry name" value="Dimeric_a/b-barrel"/>
</dbReference>
<comment type="caution">
    <text evidence="2">The sequence shown here is derived from an EMBL/GenBank/DDBJ whole genome shotgun (WGS) entry which is preliminary data.</text>
</comment>
<protein>
    <recommendedName>
        <fullName evidence="1">Transcription regulator AsnC/Lrp ligand binding domain-containing protein</fullName>
    </recommendedName>
</protein>
<dbReference type="InterPro" id="IPR019887">
    <property type="entry name" value="Tscrpt_reg_AsnC/Lrp_C"/>
</dbReference>
<evidence type="ECO:0000259" key="1">
    <source>
        <dbReference type="Pfam" id="PF01037"/>
    </source>
</evidence>
<evidence type="ECO:0000313" key="3">
    <source>
        <dbReference type="Proteomes" id="UP000074294"/>
    </source>
</evidence>
<gene>
    <name evidence="2" type="ORF">APZ16_04985</name>
</gene>
<dbReference type="EMBL" id="LQMQ01000039">
    <property type="protein sequence ID" value="KUO40541.1"/>
    <property type="molecule type" value="Genomic_DNA"/>
</dbReference>
<dbReference type="AlphaFoldDB" id="A0A147JVR2"/>
<feature type="domain" description="Transcription regulator AsnC/Lrp ligand binding" evidence="1">
    <location>
        <begin position="6"/>
        <end position="76"/>
    </location>
</feature>
<dbReference type="STRING" id="1776334.APZ16_04985"/>
<dbReference type="Pfam" id="PF01037">
    <property type="entry name" value="AsnC_trans_reg"/>
    <property type="match status" value="1"/>
</dbReference>
<organism evidence="2 3">
    <name type="scientific">Hadarchaeum yellowstonense</name>
    <dbReference type="NCBI Taxonomy" id="1776334"/>
    <lineage>
        <taxon>Archaea</taxon>
        <taxon>Methanobacteriati</taxon>
        <taxon>Candidatus Hadarchaeota</taxon>
        <taxon>Candidatus Hadarchaeia</taxon>
        <taxon>Candidatus Hadarchaeales</taxon>
        <taxon>Candidatus Hadarchaeaceae</taxon>
        <taxon>Candidatus Hadarchaeum</taxon>
    </lineage>
</organism>
<dbReference type="Gene3D" id="3.30.70.920">
    <property type="match status" value="1"/>
</dbReference>
<name>A0A147JVR2_HADYE</name>
<dbReference type="SUPFAM" id="SSF54909">
    <property type="entry name" value="Dimeric alpha+beta barrel"/>
    <property type="match status" value="1"/>
</dbReference>
<sequence>MPVAFVLIDADVGKIREILSQLRRTEGVVEAYTVAGPHDIVAKLQADRFEKVAEAVTKKIQLVDGVKNTLTLFAFE</sequence>
<reference evidence="2 3" key="1">
    <citation type="journal article" date="2016" name="Nat. Microbiol.">
        <title>Genomic inference of the metabolism of cosmopolitan subsurface Archaea, Hadesarchaea.</title>
        <authorList>
            <person name="Baker B.J."/>
            <person name="Saw J.H."/>
            <person name="Lind A.E."/>
            <person name="Lazar C.S."/>
            <person name="Hinrichs K.-U."/>
            <person name="Teske A.P."/>
            <person name="Ettema T.J."/>
        </authorList>
    </citation>
    <scope>NUCLEOTIDE SEQUENCE [LARGE SCALE GENOMIC DNA]</scope>
</reference>
<dbReference type="Proteomes" id="UP000074294">
    <property type="component" value="Unassembled WGS sequence"/>
</dbReference>
<evidence type="ECO:0000313" key="2">
    <source>
        <dbReference type="EMBL" id="KUO40541.1"/>
    </source>
</evidence>
<accession>A0A147JVR2</accession>